<protein>
    <recommendedName>
        <fullName evidence="9">Magnesium transporter protein 1</fullName>
    </recommendedName>
</protein>
<dbReference type="Gene3D" id="3.40.30.10">
    <property type="entry name" value="Glutaredoxin"/>
    <property type="match status" value="1"/>
</dbReference>
<reference evidence="7 8" key="1">
    <citation type="submission" date="2024-03" db="EMBL/GenBank/DDBJ databases">
        <authorList>
            <person name="Brejova B."/>
        </authorList>
    </citation>
    <scope>NUCLEOTIDE SEQUENCE [LARGE SCALE GENOMIC DNA]</scope>
    <source>
        <strain evidence="7 8">CBS 14171</strain>
    </source>
</reference>
<gene>
    <name evidence="7" type="ORF">LODBEIA_P34770</name>
</gene>
<feature type="transmembrane region" description="Helical" evidence="5">
    <location>
        <begin position="295"/>
        <end position="319"/>
    </location>
</feature>
<evidence type="ECO:0008006" key="9">
    <source>
        <dbReference type="Google" id="ProtNLM"/>
    </source>
</evidence>
<evidence type="ECO:0000256" key="5">
    <source>
        <dbReference type="SAM" id="Phobius"/>
    </source>
</evidence>
<feature type="transmembrane region" description="Helical" evidence="5">
    <location>
        <begin position="263"/>
        <end position="283"/>
    </location>
</feature>
<evidence type="ECO:0000256" key="3">
    <source>
        <dbReference type="ARBA" id="ARBA00022989"/>
    </source>
</evidence>
<dbReference type="InterPro" id="IPR021149">
    <property type="entry name" value="OligosaccharylTrfase_OST3/OST6"/>
</dbReference>
<accession>A0ABP0ZM60</accession>
<feature type="signal peptide" evidence="6">
    <location>
        <begin position="1"/>
        <end position="21"/>
    </location>
</feature>
<feature type="transmembrane region" description="Helical" evidence="5">
    <location>
        <begin position="182"/>
        <end position="200"/>
    </location>
</feature>
<evidence type="ECO:0000256" key="1">
    <source>
        <dbReference type="ARBA" id="ARBA00004141"/>
    </source>
</evidence>
<dbReference type="Pfam" id="PF04756">
    <property type="entry name" value="OST3_OST6"/>
    <property type="match status" value="1"/>
</dbReference>
<feature type="transmembrane region" description="Helical" evidence="5">
    <location>
        <begin position="212"/>
        <end position="231"/>
    </location>
</feature>
<dbReference type="PANTHER" id="PTHR12692">
    <property type="entry name" value="DOLICHYL-DIPHOSPHOOLIGOSACCHARIDE--PROTEIN GLYCOSYLTRANSFERASE-RELATED"/>
    <property type="match status" value="1"/>
</dbReference>
<name>A0ABP0ZM60_9ASCO</name>
<evidence type="ECO:0000313" key="8">
    <source>
        <dbReference type="Proteomes" id="UP001497383"/>
    </source>
</evidence>
<sequence>MLLVQLVVLYVLTTILQLCKALSTAELTQLARDSQAVTPELGYQIAITQSDLSILDGVRDYYTLITLTSTNPKHNCELCKQLQPIVARVSELWHRDYSSTNFLHFLTIDMSDMTNQDVFRQLRLTSIPHVWMIPPAHLDLPLDLSQLKYEEWRIPKSDQIMSLAQFVGEHTQRTIVVSDDDALAKFVKTFVLVLGSIILIRKRGPQFTTKKTILCFASIAFILLCLGGYQFTLQNRVPFIAKNDEGAIILISGGTHYQFASEIVLVALNYGALSLVFITLMNLGKGMWLGNNEKLRIWLIVVACLLVYLLVSCLTSMILRKDGGYPYGFNRLF</sequence>
<evidence type="ECO:0000313" key="7">
    <source>
        <dbReference type="EMBL" id="CAK9439276.1"/>
    </source>
</evidence>
<feature type="chain" id="PRO_5046027933" description="Magnesium transporter protein 1" evidence="6">
    <location>
        <begin position="22"/>
        <end position="333"/>
    </location>
</feature>
<keyword evidence="2 5" id="KW-0812">Transmembrane</keyword>
<evidence type="ECO:0000256" key="2">
    <source>
        <dbReference type="ARBA" id="ARBA00022692"/>
    </source>
</evidence>
<dbReference type="PANTHER" id="PTHR12692:SF3">
    <property type="entry name" value="DOLICHYL-DIPHOSPHOOLIGOSACCHARIDE--PROTEIN GLYCOSYLTRANSFERASE SUBUNIT OST6"/>
    <property type="match status" value="1"/>
</dbReference>
<keyword evidence="3 5" id="KW-1133">Transmembrane helix</keyword>
<keyword evidence="4 5" id="KW-0472">Membrane</keyword>
<proteinExistence type="predicted"/>
<dbReference type="Proteomes" id="UP001497383">
    <property type="component" value="Chromosome 4"/>
</dbReference>
<dbReference type="EMBL" id="OZ022408">
    <property type="protein sequence ID" value="CAK9439276.1"/>
    <property type="molecule type" value="Genomic_DNA"/>
</dbReference>
<dbReference type="GeneID" id="92208673"/>
<dbReference type="RefSeq" id="XP_066830415.1">
    <property type="nucleotide sequence ID" value="XM_066973591.1"/>
</dbReference>
<keyword evidence="6" id="KW-0732">Signal</keyword>
<organism evidence="7 8">
    <name type="scientific">Lodderomyces beijingensis</name>
    <dbReference type="NCBI Taxonomy" id="1775926"/>
    <lineage>
        <taxon>Eukaryota</taxon>
        <taxon>Fungi</taxon>
        <taxon>Dikarya</taxon>
        <taxon>Ascomycota</taxon>
        <taxon>Saccharomycotina</taxon>
        <taxon>Pichiomycetes</taxon>
        <taxon>Debaryomycetaceae</taxon>
        <taxon>Candida/Lodderomyces clade</taxon>
        <taxon>Lodderomyces</taxon>
    </lineage>
</organism>
<comment type="subcellular location">
    <subcellularLocation>
        <location evidence="1">Membrane</location>
        <topology evidence="1">Multi-pass membrane protein</topology>
    </subcellularLocation>
</comment>
<keyword evidence="8" id="KW-1185">Reference proteome</keyword>
<evidence type="ECO:0000256" key="4">
    <source>
        <dbReference type="ARBA" id="ARBA00023136"/>
    </source>
</evidence>
<evidence type="ECO:0000256" key="6">
    <source>
        <dbReference type="SAM" id="SignalP"/>
    </source>
</evidence>